<dbReference type="Proteomes" id="UP000178406">
    <property type="component" value="Unassembled WGS sequence"/>
</dbReference>
<sequence>MENSKEKIENMPFAQTEAEIAFEKIAQRIDKLFQKKHLSEKEQDELNLLFNNAMIIQEILEGKTPEEL</sequence>
<dbReference type="EMBL" id="MFHQ01000007">
    <property type="protein sequence ID" value="OGF74724.1"/>
    <property type="molecule type" value="Genomic_DNA"/>
</dbReference>
<dbReference type="AlphaFoldDB" id="A0A1F5WGL8"/>
<protein>
    <submittedName>
        <fullName evidence="1">Uncharacterized protein</fullName>
    </submittedName>
</protein>
<evidence type="ECO:0000313" key="1">
    <source>
        <dbReference type="EMBL" id="OGF74724.1"/>
    </source>
</evidence>
<name>A0A1F5WGL8_9BACT</name>
<evidence type="ECO:0000313" key="2">
    <source>
        <dbReference type="Proteomes" id="UP000178406"/>
    </source>
</evidence>
<organism evidence="1 2">
    <name type="scientific">Candidatus Giovannonibacteria bacterium RIFCSPHIGHO2_02_FULL_46_20</name>
    <dbReference type="NCBI Taxonomy" id="1798338"/>
    <lineage>
        <taxon>Bacteria</taxon>
        <taxon>Candidatus Giovannoniibacteriota</taxon>
    </lineage>
</organism>
<gene>
    <name evidence="1" type="ORF">A3J56_03260</name>
</gene>
<accession>A0A1F5WGL8</accession>
<proteinExistence type="predicted"/>
<reference evidence="1 2" key="1">
    <citation type="journal article" date="2016" name="Nat. Commun.">
        <title>Thousands of microbial genomes shed light on interconnected biogeochemical processes in an aquifer system.</title>
        <authorList>
            <person name="Anantharaman K."/>
            <person name="Brown C.T."/>
            <person name="Hug L.A."/>
            <person name="Sharon I."/>
            <person name="Castelle C.J."/>
            <person name="Probst A.J."/>
            <person name="Thomas B.C."/>
            <person name="Singh A."/>
            <person name="Wilkins M.J."/>
            <person name="Karaoz U."/>
            <person name="Brodie E.L."/>
            <person name="Williams K.H."/>
            <person name="Hubbard S.S."/>
            <person name="Banfield J.F."/>
        </authorList>
    </citation>
    <scope>NUCLEOTIDE SEQUENCE [LARGE SCALE GENOMIC DNA]</scope>
</reference>
<comment type="caution">
    <text evidence="1">The sequence shown here is derived from an EMBL/GenBank/DDBJ whole genome shotgun (WGS) entry which is preliminary data.</text>
</comment>